<keyword evidence="2" id="KW-1185">Reference proteome</keyword>
<dbReference type="EMBL" id="JAHRIO010010746">
    <property type="protein sequence ID" value="MEQ2161676.1"/>
    <property type="molecule type" value="Genomic_DNA"/>
</dbReference>
<sequence length="136" mass="13453">RTDERAACSLWTSSPILSFFCTSMGAGSPGTLGSSSSSAPTGLHPASAQARVSVIIPASAKTFPCAPTPIPPCVSVQTAVFASANTLPSGQRFSSASGPAPGETSSTLALSLIVGVPVRIGGTVGSRGILLCFTDA</sequence>
<protein>
    <submittedName>
        <fullName evidence="1">Uncharacterized protein</fullName>
    </submittedName>
</protein>
<dbReference type="Proteomes" id="UP001476798">
    <property type="component" value="Unassembled WGS sequence"/>
</dbReference>
<reference evidence="1 2" key="1">
    <citation type="submission" date="2021-06" db="EMBL/GenBank/DDBJ databases">
        <authorList>
            <person name="Palmer J.M."/>
        </authorList>
    </citation>
    <scope>NUCLEOTIDE SEQUENCE [LARGE SCALE GENOMIC DNA]</scope>
    <source>
        <strain evidence="1 2">GA_2019</strain>
        <tissue evidence="1">Muscle</tissue>
    </source>
</reference>
<feature type="non-terminal residue" evidence="1">
    <location>
        <position position="1"/>
    </location>
</feature>
<evidence type="ECO:0000313" key="2">
    <source>
        <dbReference type="Proteomes" id="UP001476798"/>
    </source>
</evidence>
<name>A0ABV0MRD6_9TELE</name>
<organism evidence="1 2">
    <name type="scientific">Goodea atripinnis</name>
    <dbReference type="NCBI Taxonomy" id="208336"/>
    <lineage>
        <taxon>Eukaryota</taxon>
        <taxon>Metazoa</taxon>
        <taxon>Chordata</taxon>
        <taxon>Craniata</taxon>
        <taxon>Vertebrata</taxon>
        <taxon>Euteleostomi</taxon>
        <taxon>Actinopterygii</taxon>
        <taxon>Neopterygii</taxon>
        <taxon>Teleostei</taxon>
        <taxon>Neoteleostei</taxon>
        <taxon>Acanthomorphata</taxon>
        <taxon>Ovalentaria</taxon>
        <taxon>Atherinomorphae</taxon>
        <taxon>Cyprinodontiformes</taxon>
        <taxon>Goodeidae</taxon>
        <taxon>Goodea</taxon>
    </lineage>
</organism>
<comment type="caution">
    <text evidence="1">The sequence shown here is derived from an EMBL/GenBank/DDBJ whole genome shotgun (WGS) entry which is preliminary data.</text>
</comment>
<proteinExistence type="predicted"/>
<accession>A0ABV0MRD6</accession>
<gene>
    <name evidence="1" type="ORF">GOODEAATRI_011958</name>
</gene>
<evidence type="ECO:0000313" key="1">
    <source>
        <dbReference type="EMBL" id="MEQ2161676.1"/>
    </source>
</evidence>